<evidence type="ECO:0000313" key="1">
    <source>
        <dbReference type="EMBL" id="KAJ0028376.1"/>
    </source>
</evidence>
<name>A0ACC0Y407_9ROSI</name>
<dbReference type="Proteomes" id="UP001163603">
    <property type="component" value="Chromosome 9"/>
</dbReference>
<accession>A0ACC0Y407</accession>
<dbReference type="EMBL" id="CM047744">
    <property type="protein sequence ID" value="KAJ0028376.1"/>
    <property type="molecule type" value="Genomic_DNA"/>
</dbReference>
<keyword evidence="2" id="KW-1185">Reference proteome</keyword>
<reference evidence="2" key="1">
    <citation type="journal article" date="2023" name="G3 (Bethesda)">
        <title>Genome assembly and association tests identify interacting loci associated with vigor, precocity, and sex in interspecific pistachio rootstocks.</title>
        <authorList>
            <person name="Palmer W."/>
            <person name="Jacygrad E."/>
            <person name="Sagayaradj S."/>
            <person name="Cavanaugh K."/>
            <person name="Han R."/>
            <person name="Bertier L."/>
            <person name="Beede B."/>
            <person name="Kafkas S."/>
            <person name="Golino D."/>
            <person name="Preece J."/>
            <person name="Michelmore R."/>
        </authorList>
    </citation>
    <scope>NUCLEOTIDE SEQUENCE [LARGE SCALE GENOMIC DNA]</scope>
</reference>
<evidence type="ECO:0000313" key="2">
    <source>
        <dbReference type="Proteomes" id="UP001163603"/>
    </source>
</evidence>
<comment type="caution">
    <text evidence="1">The sequence shown here is derived from an EMBL/GenBank/DDBJ whole genome shotgun (WGS) entry which is preliminary data.</text>
</comment>
<sequence>MADLQILTLGYEEKIGGFVQKGKKYNFKHMHWLCPSDHQTDGVLYVLPLFVSPN</sequence>
<protein>
    <submittedName>
        <fullName evidence="1">Uncharacterized protein</fullName>
    </submittedName>
</protein>
<proteinExistence type="predicted"/>
<organism evidence="1 2">
    <name type="scientific">Pistacia integerrima</name>
    <dbReference type="NCBI Taxonomy" id="434235"/>
    <lineage>
        <taxon>Eukaryota</taxon>
        <taxon>Viridiplantae</taxon>
        <taxon>Streptophyta</taxon>
        <taxon>Embryophyta</taxon>
        <taxon>Tracheophyta</taxon>
        <taxon>Spermatophyta</taxon>
        <taxon>Magnoliopsida</taxon>
        <taxon>eudicotyledons</taxon>
        <taxon>Gunneridae</taxon>
        <taxon>Pentapetalae</taxon>
        <taxon>rosids</taxon>
        <taxon>malvids</taxon>
        <taxon>Sapindales</taxon>
        <taxon>Anacardiaceae</taxon>
        <taxon>Pistacia</taxon>
    </lineage>
</organism>
<gene>
    <name evidence="1" type="ORF">Pint_36028</name>
</gene>